<protein>
    <submittedName>
        <fullName evidence="2">Uncharacterized protein</fullName>
    </submittedName>
</protein>
<dbReference type="Proteomes" id="UP000034054">
    <property type="component" value="Unassembled WGS sequence"/>
</dbReference>
<feature type="coiled-coil region" evidence="1">
    <location>
        <begin position="34"/>
        <end position="61"/>
    </location>
</feature>
<gene>
    <name evidence="2" type="ORF">UY76_C0013G0003</name>
</gene>
<sequence>MNFTCSRLHTLATAWKGALDSSEKALQAHTTLFSDGTRQVLEEAQENLALAREAYMRASGEKVQVEDDEQNTQEVVAHEVMVLEHIRATAPGIGFTVESGRVVRLYANEIKIPSDQMNAALRFVSLFESLQELFCAFTNLTELPDPLPPGLQRLFCAFTNLTELPGLLPDTLRLINIQNTPAAKDEKVQKRLDAFKKKNPLATVLY</sequence>
<evidence type="ECO:0000256" key="1">
    <source>
        <dbReference type="SAM" id="Coils"/>
    </source>
</evidence>
<proteinExistence type="predicted"/>
<dbReference type="EMBL" id="LCRH01000013">
    <property type="protein sequence ID" value="KKW32915.1"/>
    <property type="molecule type" value="Genomic_DNA"/>
</dbReference>
<comment type="caution">
    <text evidence="2">The sequence shown here is derived from an EMBL/GenBank/DDBJ whole genome shotgun (WGS) entry which is preliminary data.</text>
</comment>
<organism evidence="2 3">
    <name type="scientific">Candidatus Uhrbacteria bacterium GW2011_GWA2_52_8d</name>
    <dbReference type="NCBI Taxonomy" id="1618979"/>
    <lineage>
        <taxon>Bacteria</taxon>
        <taxon>Candidatus Uhriibacteriota</taxon>
    </lineage>
</organism>
<accession>A0A0G1XPW0</accession>
<dbReference type="InterPro" id="IPR032675">
    <property type="entry name" value="LRR_dom_sf"/>
</dbReference>
<reference evidence="2 3" key="1">
    <citation type="journal article" date="2015" name="Nature">
        <title>rRNA introns, odd ribosomes, and small enigmatic genomes across a large radiation of phyla.</title>
        <authorList>
            <person name="Brown C.T."/>
            <person name="Hug L.A."/>
            <person name="Thomas B.C."/>
            <person name="Sharon I."/>
            <person name="Castelle C.J."/>
            <person name="Singh A."/>
            <person name="Wilkins M.J."/>
            <person name="Williams K.H."/>
            <person name="Banfield J.F."/>
        </authorList>
    </citation>
    <scope>NUCLEOTIDE SEQUENCE [LARGE SCALE GENOMIC DNA]</scope>
</reference>
<evidence type="ECO:0000313" key="3">
    <source>
        <dbReference type="Proteomes" id="UP000034054"/>
    </source>
</evidence>
<name>A0A0G1XPW0_9BACT</name>
<dbReference type="AlphaFoldDB" id="A0A0G1XPW0"/>
<evidence type="ECO:0000313" key="2">
    <source>
        <dbReference type="EMBL" id="KKW32915.1"/>
    </source>
</evidence>
<dbReference type="SUPFAM" id="SSF52058">
    <property type="entry name" value="L domain-like"/>
    <property type="match status" value="1"/>
</dbReference>
<keyword evidence="1" id="KW-0175">Coiled coil</keyword>
<dbReference type="Gene3D" id="3.80.10.10">
    <property type="entry name" value="Ribonuclease Inhibitor"/>
    <property type="match status" value="1"/>
</dbReference>